<evidence type="ECO:0000256" key="2">
    <source>
        <dbReference type="ARBA" id="ARBA00008114"/>
    </source>
</evidence>
<dbReference type="InterPro" id="IPR027469">
    <property type="entry name" value="Cation_efflux_TMD_sf"/>
</dbReference>
<feature type="transmembrane region" description="Helical" evidence="7">
    <location>
        <begin position="133"/>
        <end position="155"/>
    </location>
</feature>
<protein>
    <submittedName>
        <fullName evidence="9">Cation diffusion facilitator family transporter</fullName>
    </submittedName>
</protein>
<keyword evidence="5 7" id="KW-1133">Transmembrane helix</keyword>
<dbReference type="InterPro" id="IPR002524">
    <property type="entry name" value="Cation_efflux"/>
</dbReference>
<evidence type="ECO:0000256" key="4">
    <source>
        <dbReference type="ARBA" id="ARBA00022692"/>
    </source>
</evidence>
<name>A0AAE3VZG7_9ACTN</name>
<evidence type="ECO:0000313" key="9">
    <source>
        <dbReference type="EMBL" id="MDQ0366818.1"/>
    </source>
</evidence>
<dbReference type="EMBL" id="JAUSUZ010000001">
    <property type="protein sequence ID" value="MDQ0366818.1"/>
    <property type="molecule type" value="Genomic_DNA"/>
</dbReference>
<reference evidence="9 10" key="1">
    <citation type="submission" date="2023-07" db="EMBL/GenBank/DDBJ databases">
        <title>Sequencing the genomes of 1000 actinobacteria strains.</title>
        <authorList>
            <person name="Klenk H.-P."/>
        </authorList>
    </citation>
    <scope>NUCLEOTIDE SEQUENCE [LARGE SCALE GENOMIC DNA]</scope>
    <source>
        <strain evidence="9 10">DSM 44709</strain>
    </source>
</reference>
<feature type="transmembrane region" description="Helical" evidence="7">
    <location>
        <begin position="176"/>
        <end position="198"/>
    </location>
</feature>
<dbReference type="GO" id="GO:0008324">
    <property type="term" value="F:monoatomic cation transmembrane transporter activity"/>
    <property type="evidence" value="ECO:0007669"/>
    <property type="project" value="InterPro"/>
</dbReference>
<accession>A0AAE3VZG7</accession>
<dbReference type="RefSeq" id="WP_307240426.1">
    <property type="nucleotide sequence ID" value="NZ_JAUSUZ010000001.1"/>
</dbReference>
<evidence type="ECO:0000313" key="10">
    <source>
        <dbReference type="Proteomes" id="UP001240236"/>
    </source>
</evidence>
<dbReference type="SUPFAM" id="SSF161111">
    <property type="entry name" value="Cation efflux protein transmembrane domain-like"/>
    <property type="match status" value="1"/>
</dbReference>
<comment type="caution">
    <text evidence="9">The sequence shown here is derived from an EMBL/GenBank/DDBJ whole genome shotgun (WGS) entry which is preliminary data.</text>
</comment>
<proteinExistence type="inferred from homology"/>
<dbReference type="PANTHER" id="PTHR43840">
    <property type="entry name" value="MITOCHONDRIAL METAL TRANSPORTER 1-RELATED"/>
    <property type="match status" value="1"/>
</dbReference>
<dbReference type="NCBIfam" id="TIGR01297">
    <property type="entry name" value="CDF"/>
    <property type="match status" value="1"/>
</dbReference>
<evidence type="ECO:0000259" key="8">
    <source>
        <dbReference type="Pfam" id="PF01545"/>
    </source>
</evidence>
<comment type="subcellular location">
    <subcellularLocation>
        <location evidence="1">Membrane</location>
        <topology evidence="1">Multi-pass membrane protein</topology>
    </subcellularLocation>
</comment>
<comment type="similarity">
    <text evidence="2">Belongs to the cation diffusion facilitator (CDF) transporter (TC 2.A.4) family.</text>
</comment>
<gene>
    <name evidence="9" type="ORF">J2S42_003487</name>
</gene>
<organism evidence="9 10">
    <name type="scientific">Catenuloplanes indicus</name>
    <dbReference type="NCBI Taxonomy" id="137267"/>
    <lineage>
        <taxon>Bacteria</taxon>
        <taxon>Bacillati</taxon>
        <taxon>Actinomycetota</taxon>
        <taxon>Actinomycetes</taxon>
        <taxon>Micromonosporales</taxon>
        <taxon>Micromonosporaceae</taxon>
        <taxon>Catenuloplanes</taxon>
    </lineage>
</organism>
<dbReference type="Pfam" id="PF01545">
    <property type="entry name" value="Cation_efflux"/>
    <property type="match status" value="1"/>
</dbReference>
<keyword evidence="6 7" id="KW-0472">Membrane</keyword>
<keyword evidence="4 7" id="KW-0812">Transmembrane</keyword>
<evidence type="ECO:0000256" key="1">
    <source>
        <dbReference type="ARBA" id="ARBA00004141"/>
    </source>
</evidence>
<feature type="transmembrane region" description="Helical" evidence="7">
    <location>
        <begin position="50"/>
        <end position="69"/>
    </location>
</feature>
<feature type="transmembrane region" description="Helical" evidence="7">
    <location>
        <begin position="90"/>
        <end position="108"/>
    </location>
</feature>
<evidence type="ECO:0000256" key="7">
    <source>
        <dbReference type="SAM" id="Phobius"/>
    </source>
</evidence>
<dbReference type="InterPro" id="IPR050291">
    <property type="entry name" value="CDF_Transporter"/>
</dbReference>
<keyword evidence="3" id="KW-0813">Transport</keyword>
<dbReference type="AlphaFoldDB" id="A0AAE3VZG7"/>
<dbReference type="InterPro" id="IPR058533">
    <property type="entry name" value="Cation_efflux_TM"/>
</dbReference>
<feature type="transmembrane region" description="Helical" evidence="7">
    <location>
        <begin position="23"/>
        <end position="44"/>
    </location>
</feature>
<dbReference type="GO" id="GO:0016020">
    <property type="term" value="C:membrane"/>
    <property type="evidence" value="ECO:0007669"/>
    <property type="project" value="UniProtKB-SubCell"/>
</dbReference>
<dbReference type="PANTHER" id="PTHR43840:SF15">
    <property type="entry name" value="MITOCHONDRIAL METAL TRANSPORTER 1-RELATED"/>
    <property type="match status" value="1"/>
</dbReference>
<evidence type="ECO:0000256" key="5">
    <source>
        <dbReference type="ARBA" id="ARBA00022989"/>
    </source>
</evidence>
<keyword evidence="10" id="KW-1185">Reference proteome</keyword>
<evidence type="ECO:0000256" key="6">
    <source>
        <dbReference type="ARBA" id="ARBA00023136"/>
    </source>
</evidence>
<feature type="domain" description="Cation efflux protein transmembrane" evidence="8">
    <location>
        <begin position="28"/>
        <end position="227"/>
    </location>
</feature>
<dbReference type="Proteomes" id="UP001240236">
    <property type="component" value="Unassembled WGS sequence"/>
</dbReference>
<sequence>MKVYDNVELPPDMAALHKRAIRLEWWTIAFFVTAIALLAVTLGQSQAMKAAWIEDMLGLVPPAAFLIAARFRTRPPNERFPYGYHRSVSVAFLSGAVALLVLGGYVVYDSLLRLIAGERPPIGLIELFGQRFWLGWLMIAVLFATMIPAIVLGHVKQRIARQLHDKGLYADAEMNRADWLTAGAAILGILGIGAGLWWADAVAALIIGGDIVRDGYRTTRSAVADLMDERPRVVDGARPHPLPDTLLTAVRDHDWIADAWLRLREDGHVFVGELLVVPHPDTDDLVARLEKLQTFVRGFDWRIQDIVVAPVSHIDKP</sequence>
<dbReference type="Gene3D" id="1.20.1510.10">
    <property type="entry name" value="Cation efflux protein transmembrane domain"/>
    <property type="match status" value="1"/>
</dbReference>
<evidence type="ECO:0000256" key="3">
    <source>
        <dbReference type="ARBA" id="ARBA00022448"/>
    </source>
</evidence>